<reference evidence="3" key="1">
    <citation type="submission" date="2020-02" db="EMBL/GenBank/DDBJ databases">
        <authorList>
            <person name="Meier V. D."/>
        </authorList>
    </citation>
    <scope>NUCLEOTIDE SEQUENCE</scope>
    <source>
        <strain evidence="3">AVDCRST_MAG10</strain>
    </source>
</reference>
<feature type="transmembrane region" description="Helical" evidence="1">
    <location>
        <begin position="25"/>
        <end position="46"/>
    </location>
</feature>
<evidence type="ECO:0000259" key="2">
    <source>
        <dbReference type="Pfam" id="PF02517"/>
    </source>
</evidence>
<proteinExistence type="predicted"/>
<feature type="transmembrane region" description="Helical" evidence="1">
    <location>
        <begin position="118"/>
        <end position="138"/>
    </location>
</feature>
<name>A0A6J4JFD3_9ACTN</name>
<accession>A0A6J4JFD3</accession>
<evidence type="ECO:0000256" key="1">
    <source>
        <dbReference type="SAM" id="Phobius"/>
    </source>
</evidence>
<dbReference type="GO" id="GO:0080120">
    <property type="term" value="P:CAAX-box protein maturation"/>
    <property type="evidence" value="ECO:0007669"/>
    <property type="project" value="UniProtKB-ARBA"/>
</dbReference>
<dbReference type="EMBL" id="CADCTB010000217">
    <property type="protein sequence ID" value="CAA9276663.1"/>
    <property type="molecule type" value="Genomic_DNA"/>
</dbReference>
<sequence>MTEVAIVGLLVVHNLVTNLWLSDRWYVPVNVATAVVLVLMAGPGGLGLSVGWVPGVVGLAFGLVVVAVVASLAVLPSTRPLLADQRMVGVDARGTACRALVRIPLGTVLLEEVAFRGVLPVVLSPLAAVVLFGLWHIVPTWRTLDVNRVAGSGRARAAAVSGAVVVTAAVGLVLWRLRVATGSLLAPALVHIAANSAATVAAYGVLRSAAAHVAAADLLPDEAAQQAEEEPA</sequence>
<dbReference type="InterPro" id="IPR003675">
    <property type="entry name" value="Rce1/LyrA-like_dom"/>
</dbReference>
<dbReference type="Pfam" id="PF02517">
    <property type="entry name" value="Rce1-like"/>
    <property type="match status" value="1"/>
</dbReference>
<keyword evidence="1" id="KW-0812">Transmembrane</keyword>
<evidence type="ECO:0000313" key="3">
    <source>
        <dbReference type="EMBL" id="CAA9276663.1"/>
    </source>
</evidence>
<keyword evidence="1" id="KW-0472">Membrane</keyword>
<feature type="transmembrane region" description="Helical" evidence="1">
    <location>
        <begin position="158"/>
        <end position="177"/>
    </location>
</feature>
<feature type="transmembrane region" description="Helical" evidence="1">
    <location>
        <begin position="184"/>
        <end position="206"/>
    </location>
</feature>
<feature type="domain" description="CAAX prenyl protease 2/Lysostaphin resistance protein A-like" evidence="2">
    <location>
        <begin position="100"/>
        <end position="196"/>
    </location>
</feature>
<organism evidence="3">
    <name type="scientific">uncultured Acidimicrobiales bacterium</name>
    <dbReference type="NCBI Taxonomy" id="310071"/>
    <lineage>
        <taxon>Bacteria</taxon>
        <taxon>Bacillati</taxon>
        <taxon>Actinomycetota</taxon>
        <taxon>Acidimicrobiia</taxon>
        <taxon>Acidimicrobiales</taxon>
        <taxon>environmental samples</taxon>
    </lineage>
</organism>
<dbReference type="AlphaFoldDB" id="A0A6J4JFD3"/>
<gene>
    <name evidence="3" type="ORF">AVDCRST_MAG10-3628</name>
</gene>
<feature type="transmembrane region" description="Helical" evidence="1">
    <location>
        <begin position="52"/>
        <end position="75"/>
    </location>
</feature>
<protein>
    <recommendedName>
        <fullName evidence="2">CAAX prenyl protease 2/Lysostaphin resistance protein A-like domain-containing protein</fullName>
    </recommendedName>
</protein>
<dbReference type="GO" id="GO:0004175">
    <property type="term" value="F:endopeptidase activity"/>
    <property type="evidence" value="ECO:0007669"/>
    <property type="project" value="UniProtKB-ARBA"/>
</dbReference>
<keyword evidence="1" id="KW-1133">Transmembrane helix</keyword>